<evidence type="ECO:0000313" key="2">
    <source>
        <dbReference type="EMBL" id="MFD1514597.1"/>
    </source>
</evidence>
<evidence type="ECO:0000313" key="3">
    <source>
        <dbReference type="Proteomes" id="UP001597187"/>
    </source>
</evidence>
<keyword evidence="1" id="KW-0472">Membrane</keyword>
<comment type="caution">
    <text evidence="2">The sequence shown here is derived from an EMBL/GenBank/DDBJ whole genome shotgun (WGS) entry which is preliminary data.</text>
</comment>
<dbReference type="RefSeq" id="WP_250874539.1">
    <property type="nucleotide sequence ID" value="NZ_JALXFV010000008.1"/>
</dbReference>
<name>A0ABD6AXW1_9EURY</name>
<dbReference type="EMBL" id="JBHUDC010000008">
    <property type="protein sequence ID" value="MFD1514597.1"/>
    <property type="molecule type" value="Genomic_DNA"/>
</dbReference>
<keyword evidence="3" id="KW-1185">Reference proteome</keyword>
<proteinExistence type="predicted"/>
<feature type="transmembrane region" description="Helical" evidence="1">
    <location>
        <begin position="25"/>
        <end position="49"/>
    </location>
</feature>
<gene>
    <name evidence="2" type="ORF">ACFSBT_15050</name>
</gene>
<feature type="transmembrane region" description="Helical" evidence="1">
    <location>
        <begin position="140"/>
        <end position="160"/>
    </location>
</feature>
<dbReference type="AlphaFoldDB" id="A0ABD6AXW1"/>
<feature type="transmembrane region" description="Helical" evidence="1">
    <location>
        <begin position="305"/>
        <end position="325"/>
    </location>
</feature>
<feature type="transmembrane region" description="Helical" evidence="1">
    <location>
        <begin position="233"/>
        <end position="255"/>
    </location>
</feature>
<protein>
    <submittedName>
        <fullName evidence="2">Uncharacterized protein</fullName>
    </submittedName>
</protein>
<feature type="transmembrane region" description="Helical" evidence="1">
    <location>
        <begin position="103"/>
        <end position="128"/>
    </location>
</feature>
<feature type="transmembrane region" description="Helical" evidence="1">
    <location>
        <begin position="191"/>
        <end position="212"/>
    </location>
</feature>
<feature type="transmembrane region" description="Helical" evidence="1">
    <location>
        <begin position="261"/>
        <end position="284"/>
    </location>
</feature>
<keyword evidence="1" id="KW-0812">Transmembrane</keyword>
<reference evidence="2 3" key="1">
    <citation type="journal article" date="2019" name="Int. J. Syst. Evol. Microbiol.">
        <title>The Global Catalogue of Microorganisms (GCM) 10K type strain sequencing project: providing services to taxonomists for standard genome sequencing and annotation.</title>
        <authorList>
            <consortium name="The Broad Institute Genomics Platform"/>
            <consortium name="The Broad Institute Genome Sequencing Center for Infectious Disease"/>
            <person name="Wu L."/>
            <person name="Ma J."/>
        </authorList>
    </citation>
    <scope>NUCLEOTIDE SEQUENCE [LARGE SCALE GENOMIC DNA]</scope>
    <source>
        <strain evidence="2 3">CGMCC 1.12563</strain>
    </source>
</reference>
<dbReference type="Proteomes" id="UP001597187">
    <property type="component" value="Unassembled WGS sequence"/>
</dbReference>
<organism evidence="2 3">
    <name type="scientific">Halomarina rubra</name>
    <dbReference type="NCBI Taxonomy" id="2071873"/>
    <lineage>
        <taxon>Archaea</taxon>
        <taxon>Methanobacteriati</taxon>
        <taxon>Methanobacteriota</taxon>
        <taxon>Stenosarchaea group</taxon>
        <taxon>Halobacteria</taxon>
        <taxon>Halobacteriales</taxon>
        <taxon>Natronomonadaceae</taxon>
        <taxon>Halomarina</taxon>
    </lineage>
</organism>
<evidence type="ECO:0000256" key="1">
    <source>
        <dbReference type="SAM" id="Phobius"/>
    </source>
</evidence>
<accession>A0ABD6AXW1</accession>
<sequence>MALPAPLGHLLRPAETFADRRTAPALAVGLVVCVALLHAVSVGVVAGAFTDVSGTVTVDNPEYPGDWQCDPDGYDPFDQGTPADCAQPERVDRSLGAHASRAVGGYALTAFVAVVVGWPLLAWLVHVVAVPGRAGFGRTLFDSAWAVVPLSLVAVARLVAVPPRAADLNPGTLDEAAASALELTFGPETTLLVGVAVLAATWSGYVAYGVAANRTDADATGGRGVWTQGRSDGRGAVAGVVVTTALVVGTFVPMLPIAGGTAFVALFVVAAGLVIATFARGIILHNTRWDLVGMRGGETGEPTRWRVLLKQLSGIAFAVLGFFMMNGGQVLV</sequence>
<keyword evidence="1" id="KW-1133">Transmembrane helix</keyword>